<feature type="transmembrane region" description="Helical" evidence="16">
    <location>
        <begin position="65"/>
        <end position="84"/>
    </location>
</feature>
<proteinExistence type="inferred from homology"/>
<evidence type="ECO:0000256" key="14">
    <source>
        <dbReference type="ARBA" id="ARBA00048586"/>
    </source>
</evidence>
<evidence type="ECO:0000256" key="8">
    <source>
        <dbReference type="ARBA" id="ARBA00022692"/>
    </source>
</evidence>
<dbReference type="InterPro" id="IPR000462">
    <property type="entry name" value="CDP-OH_P_trans"/>
</dbReference>
<dbReference type="EC" id="2.7.8.5" evidence="4"/>
<dbReference type="InterPro" id="IPR043130">
    <property type="entry name" value="CDP-OH_PTrfase_TM_dom"/>
</dbReference>
<evidence type="ECO:0000313" key="17">
    <source>
        <dbReference type="EMBL" id="AJE20751.1"/>
    </source>
</evidence>
<evidence type="ECO:0000256" key="13">
    <source>
        <dbReference type="ARBA" id="ARBA00023264"/>
    </source>
</evidence>
<dbReference type="PANTHER" id="PTHR14269:SF11">
    <property type="entry name" value="CDP-DIACYLGLYCEROL--GLYCEROL-3-PHOSPHATE 3-PHOSPHATIDYLTRANSFERASE"/>
    <property type="match status" value="1"/>
</dbReference>
<evidence type="ECO:0000256" key="11">
    <source>
        <dbReference type="ARBA" id="ARBA00023136"/>
    </source>
</evidence>
<evidence type="ECO:0000256" key="3">
    <source>
        <dbReference type="ARBA" id="ARBA00010441"/>
    </source>
</evidence>
<dbReference type="PANTHER" id="PTHR14269">
    <property type="entry name" value="CDP-DIACYLGLYCEROL--GLYCEROL-3-PHOSPHATE 3-PHOSPHATIDYLTRANSFERASE-RELATED"/>
    <property type="match status" value="1"/>
</dbReference>
<evidence type="ECO:0000256" key="10">
    <source>
        <dbReference type="ARBA" id="ARBA00023098"/>
    </source>
</evidence>
<dbReference type="GO" id="GO:0046474">
    <property type="term" value="P:glycerophospholipid biosynthetic process"/>
    <property type="evidence" value="ECO:0007669"/>
    <property type="project" value="TreeGrafter"/>
</dbReference>
<evidence type="ECO:0000256" key="9">
    <source>
        <dbReference type="ARBA" id="ARBA00022989"/>
    </source>
</evidence>
<feature type="transmembrane region" description="Helical" evidence="16">
    <location>
        <begin position="20"/>
        <end position="44"/>
    </location>
</feature>
<comment type="catalytic activity">
    <reaction evidence="14">
        <text>a CDP-1,2-diacyl-sn-glycerol + sn-glycerol 3-phosphate = a 1,2-diacyl-sn-glycero-3-phospho-(1'-sn-glycero-3'-phosphate) + CMP + H(+)</text>
        <dbReference type="Rhea" id="RHEA:12593"/>
        <dbReference type="ChEBI" id="CHEBI:15378"/>
        <dbReference type="ChEBI" id="CHEBI:57597"/>
        <dbReference type="ChEBI" id="CHEBI:58332"/>
        <dbReference type="ChEBI" id="CHEBI:60110"/>
        <dbReference type="ChEBI" id="CHEBI:60377"/>
        <dbReference type="EC" id="2.7.8.5"/>
    </reaction>
</comment>
<evidence type="ECO:0000256" key="12">
    <source>
        <dbReference type="ARBA" id="ARBA00023209"/>
    </source>
</evidence>
<protein>
    <recommendedName>
        <fullName evidence="5">CDP-diacylglycerol--glycerol-3-phosphate 3-phosphatidyltransferase</fullName>
        <ecNumber evidence="4">2.7.8.5</ecNumber>
    </recommendedName>
</protein>
<dbReference type="AlphaFoldDB" id="A0A0C4WKW3"/>
<dbReference type="EMBL" id="CP010415">
    <property type="protein sequence ID" value="AJE20751.1"/>
    <property type="molecule type" value="Genomic_DNA"/>
</dbReference>
<dbReference type="Proteomes" id="UP000068210">
    <property type="component" value="Chromosome"/>
</dbReference>
<evidence type="ECO:0000256" key="16">
    <source>
        <dbReference type="SAM" id="Phobius"/>
    </source>
</evidence>
<keyword evidence="12" id="KW-0594">Phospholipid biosynthesis</keyword>
<feature type="transmembrane region" description="Helical" evidence="16">
    <location>
        <begin position="120"/>
        <end position="141"/>
    </location>
</feature>
<dbReference type="GO" id="GO:0008444">
    <property type="term" value="F:CDP-diacylglycerol-glycerol-3-phosphate 3-phosphatidyltransferase activity"/>
    <property type="evidence" value="ECO:0007669"/>
    <property type="project" value="UniProtKB-EC"/>
</dbReference>
<dbReference type="InterPro" id="IPR004570">
    <property type="entry name" value="Phosphatidylglycerol_P_synth"/>
</dbReference>
<keyword evidence="6" id="KW-0444">Lipid biosynthesis</keyword>
<keyword evidence="10" id="KW-0443">Lipid metabolism</keyword>
<feature type="transmembrane region" description="Helical" evidence="16">
    <location>
        <begin position="147"/>
        <end position="168"/>
    </location>
</feature>
<keyword evidence="11 16" id="KW-0472">Membrane</keyword>
<comment type="subcellular location">
    <subcellularLocation>
        <location evidence="1">Membrane</location>
        <topology evidence="1">Multi-pass membrane protein</topology>
    </subcellularLocation>
</comment>
<dbReference type="PIRSF" id="PIRSF000847">
    <property type="entry name" value="Phos_ph_gly_syn"/>
    <property type="match status" value="1"/>
</dbReference>
<reference evidence="17 18" key="1">
    <citation type="journal article" date="2015" name="PLoS ONE">
        <title>Azotobacter Genomes: The Genome of Azotobacter chroococcum NCIMB 8003 (ATCC 4412).</title>
        <authorList>
            <person name="Robson R.L."/>
            <person name="Jones R."/>
            <person name="Robson R.M."/>
            <person name="Schwartz A."/>
            <person name="Richardson T.H."/>
        </authorList>
    </citation>
    <scope>NUCLEOTIDE SEQUENCE [LARGE SCALE GENOMIC DNA]</scope>
    <source>
        <strain evidence="17 18">NCIMB 8003</strain>
    </source>
</reference>
<dbReference type="GO" id="GO:0016020">
    <property type="term" value="C:membrane"/>
    <property type="evidence" value="ECO:0007669"/>
    <property type="project" value="UniProtKB-SubCell"/>
</dbReference>
<dbReference type="STRING" id="1328314.Achr_12740"/>
<evidence type="ECO:0000313" key="18">
    <source>
        <dbReference type="Proteomes" id="UP000068210"/>
    </source>
</evidence>
<name>A0A0C4WKW3_9GAMM</name>
<dbReference type="RefSeq" id="WP_039802849.1">
    <property type="nucleotide sequence ID" value="NZ_CP010415.1"/>
</dbReference>
<evidence type="ECO:0000256" key="1">
    <source>
        <dbReference type="ARBA" id="ARBA00004141"/>
    </source>
</evidence>
<evidence type="ECO:0000256" key="2">
    <source>
        <dbReference type="ARBA" id="ARBA00005042"/>
    </source>
</evidence>
<accession>A0A0C4WKW3</accession>
<keyword evidence="13" id="KW-1208">Phospholipid metabolism</keyword>
<organism evidence="17 18">
    <name type="scientific">Azotobacter chroococcum NCIMB 8003</name>
    <dbReference type="NCBI Taxonomy" id="1328314"/>
    <lineage>
        <taxon>Bacteria</taxon>
        <taxon>Pseudomonadati</taxon>
        <taxon>Pseudomonadota</taxon>
        <taxon>Gammaproteobacteria</taxon>
        <taxon>Pseudomonadales</taxon>
        <taxon>Pseudomonadaceae</taxon>
        <taxon>Azotobacter</taxon>
    </lineage>
</organism>
<gene>
    <name evidence="17" type="ORF">Achr_12740</name>
</gene>
<dbReference type="InterPro" id="IPR048254">
    <property type="entry name" value="CDP_ALCOHOL_P_TRANSF_CS"/>
</dbReference>
<sequence>MHHLPNLLTLLRFLLVPPVAWLILAEAYGAALLLFVLAGLSDALDGFLARRFAWTSRLGALLDPLADKLLLIVSCLCLSLVWLIPWWLTLLVLARDVLIVAGAICYRWRVGFLEISPSRLGKLSTLLQTVLVSVVLLQASLLPAFAALRLPLIALVVLGSLASAIDYVRDWTDKYRRHKDST</sequence>
<dbReference type="Pfam" id="PF01066">
    <property type="entry name" value="CDP-OH_P_transf"/>
    <property type="match status" value="1"/>
</dbReference>
<keyword evidence="8 16" id="KW-0812">Transmembrane</keyword>
<keyword evidence="7 15" id="KW-0808">Transferase</keyword>
<dbReference type="HOGENOM" id="CLU_051314_6_2_6"/>
<evidence type="ECO:0000256" key="5">
    <source>
        <dbReference type="ARBA" id="ARBA00014944"/>
    </source>
</evidence>
<dbReference type="InterPro" id="IPR050324">
    <property type="entry name" value="CDP-alcohol_PTase-I"/>
</dbReference>
<comment type="similarity">
    <text evidence="3 15">Belongs to the CDP-alcohol phosphatidyltransferase class-I family.</text>
</comment>
<evidence type="ECO:0000256" key="7">
    <source>
        <dbReference type="ARBA" id="ARBA00022679"/>
    </source>
</evidence>
<dbReference type="PROSITE" id="PS00379">
    <property type="entry name" value="CDP_ALCOHOL_P_TRANSF"/>
    <property type="match status" value="1"/>
</dbReference>
<evidence type="ECO:0000256" key="4">
    <source>
        <dbReference type="ARBA" id="ARBA00013170"/>
    </source>
</evidence>
<dbReference type="KEGG" id="acx:Achr_12740"/>
<keyword evidence="18" id="KW-1185">Reference proteome</keyword>
<evidence type="ECO:0000256" key="6">
    <source>
        <dbReference type="ARBA" id="ARBA00022516"/>
    </source>
</evidence>
<keyword evidence="9 16" id="KW-1133">Transmembrane helix</keyword>
<evidence type="ECO:0000256" key="15">
    <source>
        <dbReference type="RuleBase" id="RU003750"/>
    </source>
</evidence>
<comment type="pathway">
    <text evidence="2">Phospholipid metabolism; phosphatidylglycerol biosynthesis; phosphatidylglycerol from CDP-diacylglycerol: step 1/2.</text>
</comment>
<dbReference type="Gene3D" id="1.20.120.1760">
    <property type="match status" value="1"/>
</dbReference>